<evidence type="ECO:0000313" key="2">
    <source>
        <dbReference type="Proteomes" id="UP001497525"/>
    </source>
</evidence>
<reference evidence="1" key="1">
    <citation type="submission" date="2024-06" db="EMBL/GenBank/DDBJ databases">
        <authorList>
            <person name="Liu X."/>
            <person name="Lenzi L."/>
            <person name="Haldenby T S."/>
            <person name="Uol C."/>
        </authorList>
    </citation>
    <scope>NUCLEOTIDE SEQUENCE</scope>
</reference>
<sequence length="115" mass="12692">MALSASFYWHYKYDNSTFPADRHAEVVGSGLLARLLFIDSQSQNPKTRFIVGNVGSMDPKEIGNFPRARSPDGGSYPHGALNNPVIDFVVPDWNSFTIWKYHPLTGSGSDLTCGL</sequence>
<dbReference type="AlphaFoldDB" id="A0AAV2TTI7"/>
<name>A0AAV2TTI7_CALDB</name>
<evidence type="ECO:0000313" key="1">
    <source>
        <dbReference type="EMBL" id="CAL5140737.1"/>
    </source>
</evidence>
<proteinExistence type="predicted"/>
<dbReference type="Proteomes" id="UP001497525">
    <property type="component" value="Unassembled WGS sequence"/>
</dbReference>
<gene>
    <name evidence="1" type="ORF">CDAUBV1_LOCUS16032</name>
</gene>
<accession>A0AAV2TTI7</accession>
<organism evidence="1 2">
    <name type="scientific">Calicophoron daubneyi</name>
    <name type="common">Rumen fluke</name>
    <name type="synonym">Paramphistomum daubneyi</name>
    <dbReference type="NCBI Taxonomy" id="300641"/>
    <lineage>
        <taxon>Eukaryota</taxon>
        <taxon>Metazoa</taxon>
        <taxon>Spiralia</taxon>
        <taxon>Lophotrochozoa</taxon>
        <taxon>Platyhelminthes</taxon>
        <taxon>Trematoda</taxon>
        <taxon>Digenea</taxon>
        <taxon>Plagiorchiida</taxon>
        <taxon>Pronocephalata</taxon>
        <taxon>Paramphistomoidea</taxon>
        <taxon>Paramphistomidae</taxon>
        <taxon>Calicophoron</taxon>
    </lineage>
</organism>
<comment type="caution">
    <text evidence="1">The sequence shown here is derived from an EMBL/GenBank/DDBJ whole genome shotgun (WGS) entry which is preliminary data.</text>
</comment>
<protein>
    <submittedName>
        <fullName evidence="1">Uncharacterized protein</fullName>
    </submittedName>
</protein>
<dbReference type="EMBL" id="CAXLJL010000778">
    <property type="protein sequence ID" value="CAL5140737.1"/>
    <property type="molecule type" value="Genomic_DNA"/>
</dbReference>